<evidence type="ECO:0000313" key="1">
    <source>
        <dbReference type="EMBL" id="SOQ41669.1"/>
    </source>
</evidence>
<sequence length="175" mass="19892">MARPTLLDQVMRIQAQLTWISSCALELLHVYALVPYKALEWYKDFMNKEAAHNISPLHPCESGGRKSSNEFSRLGRGERECQTLILTKNPHVPTPAFRAGAPVNPLVAAADPSPALMSENLRAETQVGKSVDLHQAAVMTLHWWMHWFWVTTLFTIHDSQEHVFIYISNMLIDEL</sequence>
<dbReference type="AlphaFoldDB" id="A0A2H1VLD3"/>
<organism evidence="1">
    <name type="scientific">Spodoptera frugiperda</name>
    <name type="common">Fall armyworm</name>
    <dbReference type="NCBI Taxonomy" id="7108"/>
    <lineage>
        <taxon>Eukaryota</taxon>
        <taxon>Metazoa</taxon>
        <taxon>Ecdysozoa</taxon>
        <taxon>Arthropoda</taxon>
        <taxon>Hexapoda</taxon>
        <taxon>Insecta</taxon>
        <taxon>Pterygota</taxon>
        <taxon>Neoptera</taxon>
        <taxon>Endopterygota</taxon>
        <taxon>Lepidoptera</taxon>
        <taxon>Glossata</taxon>
        <taxon>Ditrysia</taxon>
        <taxon>Noctuoidea</taxon>
        <taxon>Noctuidae</taxon>
        <taxon>Amphipyrinae</taxon>
        <taxon>Spodoptera</taxon>
    </lineage>
</organism>
<name>A0A2H1VLD3_SPOFR</name>
<dbReference type="EMBL" id="ODYU01003217">
    <property type="protein sequence ID" value="SOQ41669.1"/>
    <property type="molecule type" value="Genomic_DNA"/>
</dbReference>
<proteinExistence type="predicted"/>
<gene>
    <name evidence="1" type="ORF">SFRICE_033171</name>
</gene>
<protein>
    <submittedName>
        <fullName evidence="1">SFRICE_033171</fullName>
    </submittedName>
</protein>
<reference evidence="1" key="1">
    <citation type="submission" date="2016-07" db="EMBL/GenBank/DDBJ databases">
        <authorList>
            <person name="Bretaudeau A."/>
        </authorList>
    </citation>
    <scope>NUCLEOTIDE SEQUENCE</scope>
    <source>
        <strain evidence="1">Rice</strain>
        <tissue evidence="1">Whole body</tissue>
    </source>
</reference>
<accession>A0A2H1VLD3</accession>
<dbReference type="PROSITE" id="PS51257">
    <property type="entry name" value="PROKAR_LIPOPROTEIN"/>
    <property type="match status" value="1"/>
</dbReference>